<dbReference type="PANTHER" id="PTHR33745">
    <property type="entry name" value="RSBT ANTAGONIST PROTEIN RSBS-RELATED"/>
    <property type="match status" value="1"/>
</dbReference>
<evidence type="ECO:0000313" key="3">
    <source>
        <dbReference type="EMBL" id="KON94653.1"/>
    </source>
</evidence>
<comment type="caution">
    <text evidence="3">The sequence shown here is derived from an EMBL/GenBank/DDBJ whole genome shotgun (WGS) entry which is preliminary data.</text>
</comment>
<dbReference type="SUPFAM" id="SSF52091">
    <property type="entry name" value="SpoIIaa-like"/>
    <property type="match status" value="1"/>
</dbReference>
<dbReference type="InterPro" id="IPR002645">
    <property type="entry name" value="STAS_dom"/>
</dbReference>
<dbReference type="AlphaFoldDB" id="A0A0D1V252"/>
<sequence length="78" mass="8510">MYENDFSGIQIIDSFVTHHLFQITATLRLLGIEAIITGIRPALAETAVRLGINLSDLKTFATVQQALESIEHKASAQG</sequence>
<protein>
    <recommendedName>
        <fullName evidence="2">STAS domain-containing protein</fullName>
    </recommendedName>
</protein>
<dbReference type="Gene3D" id="3.30.750.24">
    <property type="entry name" value="STAS domain"/>
    <property type="match status" value="1"/>
</dbReference>
<dbReference type="RefSeq" id="WP_043067696.1">
    <property type="nucleotide sequence ID" value="NZ_BJOA01000134.1"/>
</dbReference>
<reference evidence="3 4" key="1">
    <citation type="submission" date="2015-07" db="EMBL/GenBank/DDBJ databases">
        <title>Fjat-14205 dsm 2895.</title>
        <authorList>
            <person name="Liu B."/>
            <person name="Wang J."/>
            <person name="Zhu Y."/>
            <person name="Liu G."/>
            <person name="Chen Q."/>
            <person name="Chen Z."/>
            <person name="Lan J."/>
            <person name="Che J."/>
            <person name="Ge C."/>
            <person name="Shi H."/>
            <person name="Pan Z."/>
            <person name="Liu X."/>
        </authorList>
    </citation>
    <scope>NUCLEOTIDE SEQUENCE [LARGE SCALE GENOMIC DNA]</scope>
    <source>
        <strain evidence="3 4">DSM 2895</strain>
    </source>
</reference>
<dbReference type="GeneID" id="42304224"/>
<accession>A0A0D1V252</accession>
<dbReference type="PATRIC" id="fig|47500.12.peg.3723"/>
<dbReference type="PANTHER" id="PTHR33745:SF3">
    <property type="entry name" value="RSBT CO-ANTAGONIST PROTEIN RSBRC"/>
    <property type="match status" value="1"/>
</dbReference>
<keyword evidence="4" id="KW-1185">Reference proteome</keyword>
<dbReference type="CDD" id="cd07041">
    <property type="entry name" value="STAS_RsbR_RsbS_like"/>
    <property type="match status" value="1"/>
</dbReference>
<organism evidence="3 4">
    <name type="scientific">Aneurinibacillus migulanus</name>
    <name type="common">Bacillus migulanus</name>
    <dbReference type="NCBI Taxonomy" id="47500"/>
    <lineage>
        <taxon>Bacteria</taxon>
        <taxon>Bacillati</taxon>
        <taxon>Bacillota</taxon>
        <taxon>Bacilli</taxon>
        <taxon>Bacillales</taxon>
        <taxon>Paenibacillaceae</taxon>
        <taxon>Aneurinibacillus group</taxon>
        <taxon>Aneurinibacillus</taxon>
    </lineage>
</organism>
<gene>
    <name evidence="3" type="ORF">AF333_03240</name>
</gene>
<evidence type="ECO:0000313" key="4">
    <source>
        <dbReference type="Proteomes" id="UP000037269"/>
    </source>
</evidence>
<dbReference type="EMBL" id="LGUG01000004">
    <property type="protein sequence ID" value="KON94653.1"/>
    <property type="molecule type" value="Genomic_DNA"/>
</dbReference>
<dbReference type="InterPro" id="IPR051932">
    <property type="entry name" value="Bact_StressResp_Reg"/>
</dbReference>
<keyword evidence="1" id="KW-0597">Phosphoprotein</keyword>
<dbReference type="InterPro" id="IPR036513">
    <property type="entry name" value="STAS_dom_sf"/>
</dbReference>
<proteinExistence type="predicted"/>
<dbReference type="STRING" id="47500.AF333_03240"/>
<dbReference type="PROSITE" id="PS50801">
    <property type="entry name" value="STAS"/>
    <property type="match status" value="1"/>
</dbReference>
<dbReference type="OrthoDB" id="2379721at2"/>
<name>A0A0D1V252_ANEMI</name>
<evidence type="ECO:0000259" key="2">
    <source>
        <dbReference type="PROSITE" id="PS50801"/>
    </source>
</evidence>
<feature type="domain" description="STAS" evidence="2">
    <location>
        <begin position="1"/>
        <end position="70"/>
    </location>
</feature>
<dbReference type="Pfam" id="PF01740">
    <property type="entry name" value="STAS"/>
    <property type="match status" value="1"/>
</dbReference>
<dbReference type="Proteomes" id="UP000037269">
    <property type="component" value="Unassembled WGS sequence"/>
</dbReference>
<evidence type="ECO:0000256" key="1">
    <source>
        <dbReference type="ARBA" id="ARBA00022553"/>
    </source>
</evidence>